<dbReference type="Proteomes" id="UP000326950">
    <property type="component" value="Unassembled WGS sequence"/>
</dbReference>
<gene>
    <name evidence="1" type="ORF">BDV40DRAFT_272202</name>
</gene>
<reference evidence="1 2" key="1">
    <citation type="submission" date="2019-04" db="EMBL/GenBank/DDBJ databases">
        <title>Friends and foes A comparative genomics study of 23 Aspergillus species from section Flavi.</title>
        <authorList>
            <consortium name="DOE Joint Genome Institute"/>
            <person name="Kjaerbolling I."/>
            <person name="Vesth T."/>
            <person name="Frisvad J.C."/>
            <person name="Nybo J.L."/>
            <person name="Theobald S."/>
            <person name="Kildgaard S."/>
            <person name="Isbrandt T."/>
            <person name="Kuo A."/>
            <person name="Sato A."/>
            <person name="Lyhne E.K."/>
            <person name="Kogle M.E."/>
            <person name="Wiebenga A."/>
            <person name="Kun R.S."/>
            <person name="Lubbers R.J."/>
            <person name="Makela M.R."/>
            <person name="Barry K."/>
            <person name="Chovatia M."/>
            <person name="Clum A."/>
            <person name="Daum C."/>
            <person name="Haridas S."/>
            <person name="He G."/>
            <person name="LaButti K."/>
            <person name="Lipzen A."/>
            <person name="Mondo S."/>
            <person name="Riley R."/>
            <person name="Salamov A."/>
            <person name="Simmons B.A."/>
            <person name="Magnuson J.K."/>
            <person name="Henrissat B."/>
            <person name="Mortensen U.H."/>
            <person name="Larsen T.O."/>
            <person name="Devries R.P."/>
            <person name="Grigoriev I.V."/>
            <person name="Machida M."/>
            <person name="Baker S.E."/>
            <person name="Andersen M.R."/>
        </authorList>
    </citation>
    <scope>NUCLEOTIDE SEQUENCE [LARGE SCALE GENOMIC DNA]</scope>
    <source>
        <strain evidence="1 2">CBS 117626</strain>
    </source>
</reference>
<evidence type="ECO:0000313" key="1">
    <source>
        <dbReference type="EMBL" id="KAE8159805.1"/>
    </source>
</evidence>
<protein>
    <submittedName>
        <fullName evidence="1">Uncharacterized protein</fullName>
    </submittedName>
</protein>
<accession>A0A5N6UME0</accession>
<evidence type="ECO:0000313" key="2">
    <source>
        <dbReference type="Proteomes" id="UP000326950"/>
    </source>
</evidence>
<dbReference type="EMBL" id="ML738668">
    <property type="protein sequence ID" value="KAE8159805.1"/>
    <property type="molecule type" value="Genomic_DNA"/>
</dbReference>
<proteinExistence type="predicted"/>
<dbReference type="OrthoDB" id="5422905at2759"/>
<keyword evidence="2" id="KW-1185">Reference proteome</keyword>
<sequence length="201" mass="22978">MTSPDSTTPRNQEIAFISGPLDIGPDNTYFRTHYVPQINAAIERGHRFVIGPVAGVDRAALDYLLAYPIPPSHITIFVTPTEDILMGDEFRSRAVNVHVVEGGPNMTTRDRDAAMTRASSYDILRWRRRKEAKEFYGPMYRESYVTNTEMNWRRRRGITETEVVKEEDVSIFCDEKKQSSGKRVVNALCGSFRIVSQRSRD</sequence>
<organism evidence="1 2">
    <name type="scientific">Aspergillus tamarii</name>
    <dbReference type="NCBI Taxonomy" id="41984"/>
    <lineage>
        <taxon>Eukaryota</taxon>
        <taxon>Fungi</taxon>
        <taxon>Dikarya</taxon>
        <taxon>Ascomycota</taxon>
        <taxon>Pezizomycotina</taxon>
        <taxon>Eurotiomycetes</taxon>
        <taxon>Eurotiomycetidae</taxon>
        <taxon>Eurotiales</taxon>
        <taxon>Aspergillaceae</taxon>
        <taxon>Aspergillus</taxon>
        <taxon>Aspergillus subgen. Circumdati</taxon>
    </lineage>
</organism>
<name>A0A5N6UME0_ASPTM</name>
<dbReference type="AlphaFoldDB" id="A0A5N6UME0"/>